<dbReference type="AlphaFoldDB" id="A0A4Y8AQC6"/>
<dbReference type="GO" id="GO:0005524">
    <property type="term" value="F:ATP binding"/>
    <property type="evidence" value="ECO:0007669"/>
    <property type="project" value="UniProtKB-KW"/>
</dbReference>
<evidence type="ECO:0000313" key="5">
    <source>
        <dbReference type="Proteomes" id="UP000298517"/>
    </source>
</evidence>
<keyword evidence="5" id="KW-1185">Reference proteome</keyword>
<dbReference type="PANTHER" id="PTHR13504">
    <property type="entry name" value="FIDO DOMAIN-CONTAINING PROTEIN DDB_G0283145"/>
    <property type="match status" value="1"/>
</dbReference>
<feature type="active site" evidence="1">
    <location>
        <position position="337"/>
    </location>
</feature>
<protein>
    <submittedName>
        <fullName evidence="4">Fic family protein</fullName>
    </submittedName>
</protein>
<dbReference type="InterPro" id="IPR040198">
    <property type="entry name" value="Fido_containing"/>
</dbReference>
<evidence type="ECO:0000256" key="1">
    <source>
        <dbReference type="PIRSR" id="PIRSR640198-1"/>
    </source>
</evidence>
<reference evidence="4 5" key="1">
    <citation type="journal article" date="2011" name="J. Microbiol.">
        <title>Gramella jeungdoensis sp. nov., isolated from a solar saltern in Korea.</title>
        <authorList>
            <person name="Joung Y."/>
            <person name="Kim H."/>
            <person name="Jang T."/>
            <person name="Ahn T.S."/>
            <person name="Joh K."/>
        </authorList>
    </citation>
    <scope>NUCLEOTIDE SEQUENCE [LARGE SCALE GENOMIC DNA]</scope>
    <source>
        <strain evidence="4 5">KCTC 23123</strain>
    </source>
</reference>
<dbReference type="Pfam" id="PF02661">
    <property type="entry name" value="Fic"/>
    <property type="match status" value="1"/>
</dbReference>
<dbReference type="PROSITE" id="PS51459">
    <property type="entry name" value="FIDO"/>
    <property type="match status" value="1"/>
</dbReference>
<feature type="binding site" evidence="2">
    <location>
        <begin position="341"/>
        <end position="348"/>
    </location>
    <ligand>
        <name>ATP</name>
        <dbReference type="ChEBI" id="CHEBI:30616"/>
    </ligand>
</feature>
<sequence length="512" mass="59604">MRIKCFSRNITVFHGRTAPEEGVLVGYGALIEVFALRMPLPFKLALISTKNRKYKTEEWQVFTPRHQPAESLYKQLIFALRYEGVNLLFFKKLFEKLSVKEIETLVQIEPLGQYSRKIWFLYEWLFNQKLNIPDLKSGNFVALIDSKIQYAIQGSNVSRQRIVNNLPGTPNFCPLIFKTEKLEKYIEADLALKKRDYLKDIRKDVLQRASAFLLLKDSKASFTIEGENPTNKRAVLWGKTIGQAGSKNLSKEELIRLQQMVIENSRFVKMGYRKEGGFVGEHDRTSGEPIPEHISAKWQDVEELINGLIESFKRMEQSSFNAVLTAANVAFGFVFIHPFVDGNGRIHRYLIHHILAKMNFAQQGVIFPISASILNHINDYRKVLESYSHSLLEFIKWQKTENNNVKVLNDTIDLYKYFDATFQAEFLYDCVNDTIENVIPDEVNYLRKFDEMKYFLENTFEMPDKMVALLIRFLEQNQGLLSKRAQKDEFSELTIDEVTTIECKFKEIFLVE</sequence>
<proteinExistence type="predicted"/>
<dbReference type="PANTHER" id="PTHR13504:SF38">
    <property type="entry name" value="FIDO DOMAIN-CONTAINING PROTEIN"/>
    <property type="match status" value="1"/>
</dbReference>
<organism evidence="4 5">
    <name type="scientific">Gramella jeungdoensis</name>
    <dbReference type="NCBI Taxonomy" id="708091"/>
    <lineage>
        <taxon>Bacteria</taxon>
        <taxon>Pseudomonadati</taxon>
        <taxon>Bacteroidota</taxon>
        <taxon>Flavobacteriia</taxon>
        <taxon>Flavobacteriales</taxon>
        <taxon>Flavobacteriaceae</taxon>
        <taxon>Christiangramia</taxon>
    </lineage>
</organism>
<dbReference type="RefSeq" id="WP_134249269.1">
    <property type="nucleotide sequence ID" value="NZ_SNQI01000007.1"/>
</dbReference>
<dbReference type="Proteomes" id="UP000298517">
    <property type="component" value="Unassembled WGS sequence"/>
</dbReference>
<dbReference type="InterPro" id="IPR003812">
    <property type="entry name" value="Fido"/>
</dbReference>
<keyword evidence="2" id="KW-0547">Nucleotide-binding</keyword>
<keyword evidence="2" id="KW-0067">ATP-binding</keyword>
<dbReference type="OrthoDB" id="9814400at2"/>
<evidence type="ECO:0000313" key="4">
    <source>
        <dbReference type="EMBL" id="TEW71832.1"/>
    </source>
</evidence>
<evidence type="ECO:0000259" key="3">
    <source>
        <dbReference type="PROSITE" id="PS51459"/>
    </source>
</evidence>
<feature type="domain" description="Fido" evidence="3">
    <location>
        <begin position="249"/>
        <end position="400"/>
    </location>
</feature>
<name>A0A4Y8AQC6_9FLAO</name>
<dbReference type="SUPFAM" id="SSF140931">
    <property type="entry name" value="Fic-like"/>
    <property type="match status" value="1"/>
</dbReference>
<accession>A0A4Y8AQC6</accession>
<dbReference type="EMBL" id="SNQI01000007">
    <property type="protein sequence ID" value="TEW71832.1"/>
    <property type="molecule type" value="Genomic_DNA"/>
</dbReference>
<dbReference type="InterPro" id="IPR036597">
    <property type="entry name" value="Fido-like_dom_sf"/>
</dbReference>
<evidence type="ECO:0000256" key="2">
    <source>
        <dbReference type="PIRSR" id="PIRSR640198-2"/>
    </source>
</evidence>
<gene>
    <name evidence="4" type="ORF">E2488_15300</name>
</gene>
<dbReference type="Gene3D" id="1.10.3290.10">
    <property type="entry name" value="Fido-like domain"/>
    <property type="match status" value="1"/>
</dbReference>
<comment type="caution">
    <text evidence="4">The sequence shown here is derived from an EMBL/GenBank/DDBJ whole genome shotgun (WGS) entry which is preliminary data.</text>
</comment>